<dbReference type="Gene3D" id="3.40.50.1240">
    <property type="entry name" value="Phosphoglycerate mutase-like"/>
    <property type="match status" value="1"/>
</dbReference>
<accession>A0ABV3SDD6</accession>
<comment type="caution">
    <text evidence="1">The sequence shown here is derived from an EMBL/GenBank/DDBJ whole genome shotgun (WGS) entry which is preliminary data.</text>
</comment>
<dbReference type="InterPro" id="IPR013078">
    <property type="entry name" value="His_Pase_superF_clade-1"/>
</dbReference>
<dbReference type="InterPro" id="IPR029033">
    <property type="entry name" value="His_PPase_superfam"/>
</dbReference>
<dbReference type="RefSeq" id="WP_367952631.1">
    <property type="nucleotide sequence ID" value="NZ_JBDPGJ010000001.1"/>
</dbReference>
<organism evidence="1 2">
    <name type="scientific">Aquibium pacificus</name>
    <dbReference type="NCBI Taxonomy" id="3153579"/>
    <lineage>
        <taxon>Bacteria</taxon>
        <taxon>Pseudomonadati</taxon>
        <taxon>Pseudomonadota</taxon>
        <taxon>Alphaproteobacteria</taxon>
        <taxon>Hyphomicrobiales</taxon>
        <taxon>Phyllobacteriaceae</taxon>
        <taxon>Aquibium</taxon>
    </lineage>
</organism>
<sequence length="179" mass="19112">MRELLLLRHAKSAWGDPGLADFDRPLANRGKKAAPMVGRLLAERGWVPDLAIVSPAKRTRQTWEYVAGELAAIPPVRFAEELYEATAETILSVVRRAPAKTGRLLVVAHNPGLEDLAALLAGPGNDPDALARMREKFPTGALARFAFEGDWPELSAGGAILAGFLTPKELAGRVGGPSS</sequence>
<dbReference type="CDD" id="cd07067">
    <property type="entry name" value="HP_PGM_like"/>
    <property type="match status" value="1"/>
</dbReference>
<evidence type="ECO:0000313" key="2">
    <source>
        <dbReference type="Proteomes" id="UP001556692"/>
    </source>
</evidence>
<dbReference type="Proteomes" id="UP001556692">
    <property type="component" value="Unassembled WGS sequence"/>
</dbReference>
<dbReference type="PANTHER" id="PTHR47623:SF1">
    <property type="entry name" value="OS09G0287300 PROTEIN"/>
    <property type="match status" value="1"/>
</dbReference>
<dbReference type="SMART" id="SM00855">
    <property type="entry name" value="PGAM"/>
    <property type="match status" value="1"/>
</dbReference>
<reference evidence="1 2" key="1">
    <citation type="submission" date="2024-05" db="EMBL/GenBank/DDBJ databases">
        <authorList>
            <person name="Jiang F."/>
        </authorList>
    </citation>
    <scope>NUCLEOTIDE SEQUENCE [LARGE SCALE GENOMIC DNA]</scope>
    <source>
        <strain evidence="1 2">LZ166</strain>
    </source>
</reference>
<name>A0ABV3SDD6_9HYPH</name>
<evidence type="ECO:0000313" key="1">
    <source>
        <dbReference type="EMBL" id="MEX0404760.1"/>
    </source>
</evidence>
<gene>
    <name evidence="1" type="ORF">ABGN05_03680</name>
</gene>
<proteinExistence type="predicted"/>
<dbReference type="Pfam" id="PF00300">
    <property type="entry name" value="His_Phos_1"/>
    <property type="match status" value="1"/>
</dbReference>
<keyword evidence="2" id="KW-1185">Reference proteome</keyword>
<dbReference type="EMBL" id="JBDPGJ010000001">
    <property type="protein sequence ID" value="MEX0404760.1"/>
    <property type="molecule type" value="Genomic_DNA"/>
</dbReference>
<dbReference type="SUPFAM" id="SSF53254">
    <property type="entry name" value="Phosphoglycerate mutase-like"/>
    <property type="match status" value="1"/>
</dbReference>
<protein>
    <submittedName>
        <fullName evidence="1">Histidine phosphatase family protein</fullName>
    </submittedName>
</protein>
<dbReference type="PANTHER" id="PTHR47623">
    <property type="entry name" value="OS09G0287300 PROTEIN"/>
    <property type="match status" value="1"/>
</dbReference>